<dbReference type="PANTHER" id="PTHR34407:SF1">
    <property type="entry name" value="SGNH HYDROLASE-TYPE ESTERASE DOMAIN-CONTAINING PROTEIN"/>
    <property type="match status" value="1"/>
</dbReference>
<accession>A0AAD8YLK1</accession>
<sequence length="601" mass="67894">MTLPRSSTAQSKQLASRSQTQRLPLALGLAAFLAINSVYMVKRNKVFLSGVTTENIEPKHKNVCKDINSLLDISQWPEIVFFKDRLPGNSNDEEGDALGRSTVTEFNKMRNAVLTSALVDEGISEGGMYAAQSFAKRVLESGFKEARPLSIAVTGNSFTIGSNCGENMRQPSDECAWPSRLARRWTEVVTRSLGNATDTNTKIEWRMLQENAQGSNNVAHRLPSLIDEYHSENKTLDVIILNNGLSDNMEKPWLEAIVRVLLERFPRMLIISLIDGIPDNVGSLDEYQQNIQPERVRKTIMTQEHYNLTRVDFARMSRFLSYSEEERYASLRRQYPGSSLLWPQLGQMEFDNGTILTEEIAGPRPNGLEIYWARYKPQVAKTKSAYYPTNHPPWTTHQYVADTVLFTLIRVLRTGMGCADSINAHEVVTHPSLPEATAADKAEVDRCFVCLEPRERLDARTLESIVNGTEFDDLSVRESPVVVTCGDWSWVTDERKRSGWQSDQAGSLIRFRLKVNEEPTISLTYMASHASFGDFQVTFQPISKDNASMQPLMGCNDVAKFENQTLFPSKKLEGRRSKYSLWTHSSFQGKLTQMTTSLMNL</sequence>
<dbReference type="AlphaFoldDB" id="A0AAD8YLK1"/>
<gene>
    <name evidence="1" type="ORF">QTG54_001309</name>
</gene>
<proteinExistence type="predicted"/>
<dbReference type="EMBL" id="JATAAI010000002">
    <property type="protein sequence ID" value="KAK1747346.1"/>
    <property type="molecule type" value="Genomic_DNA"/>
</dbReference>
<evidence type="ECO:0000313" key="1">
    <source>
        <dbReference type="EMBL" id="KAK1747346.1"/>
    </source>
</evidence>
<protein>
    <submittedName>
        <fullName evidence="1">Uncharacterized protein</fullName>
    </submittedName>
</protein>
<dbReference type="PANTHER" id="PTHR34407">
    <property type="entry name" value="EXPRESSED PROTEIN"/>
    <property type="match status" value="1"/>
</dbReference>
<comment type="caution">
    <text evidence="1">The sequence shown here is derived from an EMBL/GenBank/DDBJ whole genome shotgun (WGS) entry which is preliminary data.</text>
</comment>
<organism evidence="1 2">
    <name type="scientific">Skeletonema marinoi</name>
    <dbReference type="NCBI Taxonomy" id="267567"/>
    <lineage>
        <taxon>Eukaryota</taxon>
        <taxon>Sar</taxon>
        <taxon>Stramenopiles</taxon>
        <taxon>Ochrophyta</taxon>
        <taxon>Bacillariophyta</taxon>
        <taxon>Coscinodiscophyceae</taxon>
        <taxon>Thalassiosirophycidae</taxon>
        <taxon>Thalassiosirales</taxon>
        <taxon>Skeletonemataceae</taxon>
        <taxon>Skeletonema</taxon>
        <taxon>Skeletonema marinoi-dohrnii complex</taxon>
    </lineage>
</organism>
<keyword evidence="2" id="KW-1185">Reference proteome</keyword>
<name>A0AAD8YLK1_9STRA</name>
<dbReference type="Proteomes" id="UP001224775">
    <property type="component" value="Unassembled WGS sequence"/>
</dbReference>
<evidence type="ECO:0000313" key="2">
    <source>
        <dbReference type="Proteomes" id="UP001224775"/>
    </source>
</evidence>
<dbReference type="SUPFAM" id="SSF52266">
    <property type="entry name" value="SGNH hydrolase"/>
    <property type="match status" value="1"/>
</dbReference>
<reference evidence="1" key="1">
    <citation type="submission" date="2023-06" db="EMBL/GenBank/DDBJ databases">
        <title>Survivors Of The Sea: Transcriptome response of Skeletonema marinoi to long-term dormancy.</title>
        <authorList>
            <person name="Pinder M.I.M."/>
            <person name="Kourtchenko O."/>
            <person name="Robertson E.K."/>
            <person name="Larsson T."/>
            <person name="Maumus F."/>
            <person name="Osuna-Cruz C.M."/>
            <person name="Vancaester E."/>
            <person name="Stenow R."/>
            <person name="Vandepoele K."/>
            <person name="Ploug H."/>
            <person name="Bruchert V."/>
            <person name="Godhe A."/>
            <person name="Topel M."/>
        </authorList>
    </citation>
    <scope>NUCLEOTIDE SEQUENCE</scope>
    <source>
        <strain evidence="1">R05AC</strain>
    </source>
</reference>